<name>A0A5M8AB39_9BURK</name>
<accession>A0A5M8AB39</accession>
<proteinExistence type="predicted"/>
<evidence type="ECO:0000313" key="7">
    <source>
        <dbReference type="Proteomes" id="UP000324324"/>
    </source>
</evidence>
<dbReference type="PANTHER" id="PTHR32507:SF8">
    <property type="entry name" value="CNH1P"/>
    <property type="match status" value="1"/>
</dbReference>
<reference evidence="6 7" key="1">
    <citation type="submission" date="2019-09" db="EMBL/GenBank/DDBJ databases">
        <title>Isolation of a novel species in the genus Cupriavidus from patients with sepsis using whole genome sequencing.</title>
        <authorList>
            <person name="Kweon O.J."/>
            <person name="Lee M.-K."/>
        </authorList>
    </citation>
    <scope>NUCLEOTIDE SEQUENCE [LARGE SCALE GENOMIC DNA]</scope>
    <source>
        <strain evidence="6 7">MKL-01</strain>
    </source>
</reference>
<protein>
    <recommendedName>
        <fullName evidence="8">Cation/H+ exchanger domain-containing protein</fullName>
    </recommendedName>
</protein>
<keyword evidence="2" id="KW-0813">Transport</keyword>
<feature type="transmembrane region" description="Helical" evidence="5">
    <location>
        <begin position="20"/>
        <end position="37"/>
    </location>
</feature>
<evidence type="ECO:0000313" key="6">
    <source>
        <dbReference type="EMBL" id="KAA6119852.1"/>
    </source>
</evidence>
<evidence type="ECO:0000256" key="5">
    <source>
        <dbReference type="SAM" id="Phobius"/>
    </source>
</evidence>
<keyword evidence="7" id="KW-1185">Reference proteome</keyword>
<dbReference type="GO" id="GO:0015297">
    <property type="term" value="F:antiporter activity"/>
    <property type="evidence" value="ECO:0007669"/>
    <property type="project" value="UniProtKB-KW"/>
</dbReference>
<evidence type="ECO:0000256" key="2">
    <source>
        <dbReference type="ARBA" id="ARBA00022448"/>
    </source>
</evidence>
<evidence type="ECO:0000256" key="3">
    <source>
        <dbReference type="ARBA" id="ARBA00022449"/>
    </source>
</evidence>
<keyword evidence="3" id="KW-0050">Antiport</keyword>
<dbReference type="AlphaFoldDB" id="A0A5M8AB39"/>
<dbReference type="GO" id="GO:0005886">
    <property type="term" value="C:plasma membrane"/>
    <property type="evidence" value="ECO:0007669"/>
    <property type="project" value="UniProtKB-SubCell"/>
</dbReference>
<keyword evidence="5" id="KW-1133">Transmembrane helix</keyword>
<comment type="caution">
    <text evidence="6">The sequence shown here is derived from an EMBL/GenBank/DDBJ whole genome shotgun (WGS) entry which is preliminary data.</text>
</comment>
<feature type="transmembrane region" description="Helical" evidence="5">
    <location>
        <begin position="58"/>
        <end position="77"/>
    </location>
</feature>
<gene>
    <name evidence="6" type="ORF">F1599_18270</name>
</gene>
<comment type="subcellular location">
    <subcellularLocation>
        <location evidence="1">Cell membrane</location>
        <topology evidence="1">Multi-pass membrane protein</topology>
    </subcellularLocation>
</comment>
<feature type="transmembrane region" description="Helical" evidence="5">
    <location>
        <begin position="89"/>
        <end position="113"/>
    </location>
</feature>
<dbReference type="EMBL" id="VWRN01000048">
    <property type="protein sequence ID" value="KAA6119852.1"/>
    <property type="molecule type" value="Genomic_DNA"/>
</dbReference>
<keyword evidence="5" id="KW-0812">Transmembrane</keyword>
<dbReference type="PANTHER" id="PTHR32507">
    <property type="entry name" value="NA(+)/H(+) ANTIPORTER 1"/>
    <property type="match status" value="1"/>
</dbReference>
<keyword evidence="4" id="KW-0406">Ion transport</keyword>
<keyword evidence="5" id="KW-0472">Membrane</keyword>
<evidence type="ECO:0008006" key="8">
    <source>
        <dbReference type="Google" id="ProtNLM"/>
    </source>
</evidence>
<dbReference type="GO" id="GO:0006811">
    <property type="term" value="P:monoatomic ion transport"/>
    <property type="evidence" value="ECO:0007669"/>
    <property type="project" value="UniProtKB-KW"/>
</dbReference>
<organism evidence="6 7">
    <name type="scientific">Cupriavidus cauae</name>
    <dbReference type="NCBI Taxonomy" id="2608999"/>
    <lineage>
        <taxon>Bacteria</taxon>
        <taxon>Pseudomonadati</taxon>
        <taxon>Pseudomonadota</taxon>
        <taxon>Betaproteobacteria</taxon>
        <taxon>Burkholderiales</taxon>
        <taxon>Burkholderiaceae</taxon>
        <taxon>Cupriavidus</taxon>
    </lineage>
</organism>
<sequence length="120" mass="13294">MERLAELCVTLLIGTMLTRATFSVPALGTALLLILLIRPLSVYLSTIGMRLRPAQRRLTAWFGIRGIGSLYYLAYSLAHAPDMAHADLLLQITLCTVVVSIVLHGSTATPLMARYRRIRQ</sequence>
<dbReference type="Proteomes" id="UP000324324">
    <property type="component" value="Unassembled WGS sequence"/>
</dbReference>
<evidence type="ECO:0000256" key="1">
    <source>
        <dbReference type="ARBA" id="ARBA00004651"/>
    </source>
</evidence>
<dbReference type="RefSeq" id="WP_150084056.1">
    <property type="nucleotide sequence ID" value="NZ_VWRN01000048.1"/>
</dbReference>
<evidence type="ECO:0000256" key="4">
    <source>
        <dbReference type="ARBA" id="ARBA00023065"/>
    </source>
</evidence>